<keyword evidence="3" id="KW-1185">Reference proteome</keyword>
<sequence>MKNWYKYCFFILTPLLILFGFIYFNYGSTNDKISSYLKERDNNFNGIIFTQIIGDEIISIYRTDEHKLGYGMFRDNRFGVKFIRSSGHIELISDKALTWSGSGAPEGELSILYGAVLDPNITQVIIISEGNKPANIIDNGVKIWYLTLRSKINDPITIKATDKDGNVLYEYGDPVYWKE</sequence>
<protein>
    <submittedName>
        <fullName evidence="2">Uncharacterized protein</fullName>
    </submittedName>
</protein>
<keyword evidence="1" id="KW-0812">Transmembrane</keyword>
<keyword evidence="1" id="KW-0472">Membrane</keyword>
<organism evidence="2 3">
    <name type="scientific">Paenibacillus mendelii</name>
    <dbReference type="NCBI Taxonomy" id="206163"/>
    <lineage>
        <taxon>Bacteria</taxon>
        <taxon>Bacillati</taxon>
        <taxon>Bacillota</taxon>
        <taxon>Bacilli</taxon>
        <taxon>Bacillales</taxon>
        <taxon>Paenibacillaceae</taxon>
        <taxon>Paenibacillus</taxon>
    </lineage>
</organism>
<dbReference type="Proteomes" id="UP001589818">
    <property type="component" value="Unassembled WGS sequence"/>
</dbReference>
<feature type="transmembrane region" description="Helical" evidence="1">
    <location>
        <begin position="7"/>
        <end position="26"/>
    </location>
</feature>
<reference evidence="2 3" key="1">
    <citation type="submission" date="2024-09" db="EMBL/GenBank/DDBJ databases">
        <authorList>
            <person name="Sun Q."/>
            <person name="Mori K."/>
        </authorList>
    </citation>
    <scope>NUCLEOTIDE SEQUENCE [LARGE SCALE GENOMIC DNA]</scope>
    <source>
        <strain evidence="2 3">CCM 4839</strain>
    </source>
</reference>
<proteinExistence type="predicted"/>
<accession>A0ABV6JEP6</accession>
<evidence type="ECO:0000313" key="2">
    <source>
        <dbReference type="EMBL" id="MFC0394380.1"/>
    </source>
</evidence>
<comment type="caution">
    <text evidence="2">The sequence shown here is derived from an EMBL/GenBank/DDBJ whole genome shotgun (WGS) entry which is preliminary data.</text>
</comment>
<name>A0ABV6JEP6_9BACL</name>
<keyword evidence="1" id="KW-1133">Transmembrane helix</keyword>
<dbReference type="EMBL" id="JBHLVF010000041">
    <property type="protein sequence ID" value="MFC0394380.1"/>
    <property type="molecule type" value="Genomic_DNA"/>
</dbReference>
<dbReference type="RefSeq" id="WP_204815526.1">
    <property type="nucleotide sequence ID" value="NZ_JANHOF010000001.1"/>
</dbReference>
<gene>
    <name evidence="2" type="ORF">ACFFJ8_23845</name>
</gene>
<evidence type="ECO:0000313" key="3">
    <source>
        <dbReference type="Proteomes" id="UP001589818"/>
    </source>
</evidence>
<evidence type="ECO:0000256" key="1">
    <source>
        <dbReference type="SAM" id="Phobius"/>
    </source>
</evidence>